<reference evidence="1 2" key="1">
    <citation type="journal article" date="2003" name="Int. J. Food Microbiol.">
        <title>Isolation and characterization of a Lactobacillus plantarum bacteriophage, phiJL-1, from a cucumber fermentation.</title>
        <authorList>
            <person name="Lu Z."/>
            <person name="Breidt F."/>
            <person name="Fleming H.P."/>
            <person name="Altermann E."/>
            <person name="Klaenhammer T.R."/>
        </authorList>
    </citation>
    <scope>NUCLEOTIDE SEQUENCE [LARGE SCALE GENOMIC DNA]</scope>
</reference>
<proteinExistence type="predicted"/>
<evidence type="ECO:0000313" key="1">
    <source>
        <dbReference type="EMBL" id="AAP74508.1"/>
    </source>
</evidence>
<dbReference type="Proteomes" id="UP000000990">
    <property type="component" value="Segment"/>
</dbReference>
<dbReference type="GeneID" id="5075545"/>
<reference evidence="1 2" key="2">
    <citation type="journal article" date="2005" name="Gene">
        <title>Sequence analysis of the Lactobacillus plantarum bacteriophage PhiJL-1.</title>
        <authorList>
            <person name="Lu Z."/>
            <person name="Altermann E."/>
            <person name="Breidt F."/>
            <person name="Predki P."/>
            <person name="Fleming H.P."/>
            <person name="Klaenhammer T.R."/>
        </authorList>
    </citation>
    <scope>NUCLEOTIDE SEQUENCE</scope>
</reference>
<dbReference type="EMBL" id="AY236756">
    <property type="protein sequence ID" value="AAP74508.1"/>
    <property type="molecule type" value="Genomic_DNA"/>
</dbReference>
<accession>Q597W3</accession>
<name>Q597W3_9CAUD</name>
<dbReference type="RefSeq" id="YP_223881.1">
    <property type="nucleotide sequence ID" value="NC_006936.1"/>
</dbReference>
<organism evidence="1 2">
    <name type="scientific">Lactobacillus phage phiJL-1</name>
    <dbReference type="NCBI Taxonomy" id="2892345"/>
    <lineage>
        <taxon>Viruses</taxon>
        <taxon>Duplodnaviria</taxon>
        <taxon>Heunggongvirae</taxon>
        <taxon>Uroviricota</taxon>
        <taxon>Caudoviricetes</taxon>
        <taxon>Coetzeevirus</taxon>
        <taxon>Coetzeevirus JL1</taxon>
    </lineage>
</organism>
<evidence type="ECO:0000313" key="2">
    <source>
        <dbReference type="Proteomes" id="UP000000990"/>
    </source>
</evidence>
<protein>
    <submittedName>
        <fullName evidence="1">Uncharacterized protein</fullName>
    </submittedName>
</protein>
<dbReference type="KEGG" id="vg:5075545"/>
<sequence>MNNYDYSPQELKIIMDIANKHKIPISLGDSSITIHSQQDFKPLMVFSVNGMEIFPNIGIYYKEIERNCEILMCGVAIKS</sequence>
<keyword evidence="2" id="KW-1185">Reference proteome</keyword>